<keyword evidence="6" id="KW-1185">Reference proteome</keyword>
<gene>
    <name evidence="5" type="ORF">FIV42_05660</name>
</gene>
<dbReference type="Gene3D" id="2.60.120.260">
    <property type="entry name" value="Galactose-binding domain-like"/>
    <property type="match status" value="1"/>
</dbReference>
<sequence length="1125" mass="115918">MSKLRLILLTGLLAAAVAPLYGCGSECGPGTTEKDGQCVLVAEGCGAGTVLENKQCVVTEDGCGEGLVLEQGICVPTDANCAEGTTFDAASRTCIPNSEIVCGEGTEPNSEGTCVPSADACGPKTTLGDNGRCVVEGAACTAGSELDPNTGECLLVDEACGDGLALDGDTSTCVPTDEVCDTGTAFDSDSGLCLPDACEEGDVLIDGVCMNDAEELAAGADVVEQENNDPALGGTAETMTLPAPDADPYVFAGTISAPSDIDGDGEVDQDVDAFEFSASAGDWVDVMVQSTGLPAPAFVVTGPDGYVRQSALGTSSDAARTLVIPTDGTYTVTVLPSLVLASDYEVSRGGDTWNYVGSLASVTAPSATDKDASSGSADLTGELSNLKDNFFSVTNLGANDLVTLEANAIGEDGEAIVQIWADATTLHHSQMIRPGEPVVTGVPSTGDMFVVVDWTGIDGPQDDFDITANVSGVQNSQTITAGGAYTETVSIDQFDRLVITQSNPASADLDVSIVDPSGTEVATATLASGASVEHVAYASGDYDVVFTNNTSSDVDATTWVNIIPAVDLGQLPANGTVSAPAIAMPAGAKVYYTLDVAAGQVVELEHDNHEAAPLDVRVLDATGQLIEEATGIEARSSAEFSRFDVPWSYAPMAMTVLVEVEAGTGRTGETLTFTGATPTVDATLDAGDPFSISNNASIARGHAGYHLLDANEAMALGGTLSPLGGEDVNFRVHELDGTYIGGEFGSGGDVSFTIGLDAAGTYLLRVECDEACAGYNITGDAIRTREDLGTIDNTTASTTPLATFSRNQLYTVSFSVPAGQMIEISHDNDQSEDHEMELLDSNGNVLDASYVFYAASDTDPTYVYWYSDTAADYEVVLEGWTNGTTNEVVTVRTFVPGDLGTIALDTSVSQTGLPGLDNGELSAQTFTLSQDGEVTVDVTTPNGEDVDLVIYDSSFTELAWSGSSPLGPATLSAGTYLVGVEANETVPSFDIDVSVQAPPPPPQYVSSPALAIPDGDPAGVSDTLTVSGCTTVSSVEVYVDISHGYRGDLSMSLVAPDGTSVLLHDETGGSDDDILGWYPTQLTPAGNLANFSGLTGDGDWSLQVADVGLYVSGTLNEWGLTFTCQ</sequence>
<evidence type="ECO:0000256" key="2">
    <source>
        <dbReference type="ARBA" id="ARBA00022801"/>
    </source>
</evidence>
<protein>
    <recommendedName>
        <fullName evidence="4">P/Homo B domain-containing protein</fullName>
    </recommendedName>
</protein>
<dbReference type="AlphaFoldDB" id="A0A4Y6PPU2"/>
<keyword evidence="2" id="KW-0378">Hydrolase</keyword>
<evidence type="ECO:0000256" key="3">
    <source>
        <dbReference type="SAM" id="SignalP"/>
    </source>
</evidence>
<dbReference type="OrthoDB" id="5477731at2"/>
<feature type="chain" id="PRO_5030106204" description="P/Homo B domain-containing protein" evidence="3">
    <location>
        <begin position="23"/>
        <end position="1125"/>
    </location>
</feature>
<dbReference type="InterPro" id="IPR002884">
    <property type="entry name" value="P_dom"/>
</dbReference>
<evidence type="ECO:0000313" key="5">
    <source>
        <dbReference type="EMBL" id="QDG50233.1"/>
    </source>
</evidence>
<dbReference type="InterPro" id="IPR009030">
    <property type="entry name" value="Growth_fac_rcpt_cys_sf"/>
</dbReference>
<dbReference type="Proteomes" id="UP000315995">
    <property type="component" value="Chromosome"/>
</dbReference>
<evidence type="ECO:0000313" key="6">
    <source>
        <dbReference type="Proteomes" id="UP000315995"/>
    </source>
</evidence>
<dbReference type="GO" id="GO:0006508">
    <property type="term" value="P:proteolysis"/>
    <property type="evidence" value="ECO:0007669"/>
    <property type="project" value="UniProtKB-KW"/>
</dbReference>
<organism evidence="5 6">
    <name type="scientific">Persicimonas caeni</name>
    <dbReference type="NCBI Taxonomy" id="2292766"/>
    <lineage>
        <taxon>Bacteria</taxon>
        <taxon>Deltaproteobacteria</taxon>
        <taxon>Bradymonadales</taxon>
        <taxon>Bradymonadaceae</taxon>
        <taxon>Persicimonas</taxon>
    </lineage>
</organism>
<keyword evidence="3" id="KW-0732">Signal</keyword>
<feature type="domain" description="P/Homo B" evidence="4">
    <location>
        <begin position="999"/>
        <end position="1125"/>
    </location>
</feature>
<name>A0A4Y6PPU2_PERCE</name>
<dbReference type="InterPro" id="IPR008979">
    <property type="entry name" value="Galactose-bd-like_sf"/>
</dbReference>
<keyword evidence="1" id="KW-0645">Protease</keyword>
<dbReference type="GO" id="GO:0004252">
    <property type="term" value="F:serine-type endopeptidase activity"/>
    <property type="evidence" value="ECO:0007669"/>
    <property type="project" value="InterPro"/>
</dbReference>
<accession>A0A5B8Y183</accession>
<accession>A0A4Y6PPU2</accession>
<dbReference type="RefSeq" id="WP_141196729.1">
    <property type="nucleotide sequence ID" value="NZ_CP041186.1"/>
</dbReference>
<dbReference type="PROSITE" id="PS51829">
    <property type="entry name" value="P_HOMO_B"/>
    <property type="match status" value="1"/>
</dbReference>
<dbReference type="Gene3D" id="2.60.120.380">
    <property type="match status" value="3"/>
</dbReference>
<proteinExistence type="predicted"/>
<evidence type="ECO:0000256" key="1">
    <source>
        <dbReference type="ARBA" id="ARBA00022670"/>
    </source>
</evidence>
<dbReference type="EMBL" id="CP041186">
    <property type="protein sequence ID" value="QDG50233.1"/>
    <property type="molecule type" value="Genomic_DNA"/>
</dbReference>
<evidence type="ECO:0000259" key="4">
    <source>
        <dbReference type="PROSITE" id="PS51829"/>
    </source>
</evidence>
<reference evidence="5 6" key="1">
    <citation type="submission" date="2019-06" db="EMBL/GenBank/DDBJ databases">
        <title>Persicimonas caeni gen. nov., sp. nov., a predatory bacterium isolated from solar saltern.</title>
        <authorList>
            <person name="Wang S."/>
        </authorList>
    </citation>
    <scope>NUCLEOTIDE SEQUENCE [LARGE SCALE GENOMIC DNA]</scope>
    <source>
        <strain evidence="5 6">YN101</strain>
    </source>
</reference>
<dbReference type="SUPFAM" id="SSF57184">
    <property type="entry name" value="Growth factor receptor domain"/>
    <property type="match status" value="1"/>
</dbReference>
<feature type="signal peptide" evidence="3">
    <location>
        <begin position="1"/>
        <end position="22"/>
    </location>
</feature>
<dbReference type="SUPFAM" id="SSF49785">
    <property type="entry name" value="Galactose-binding domain-like"/>
    <property type="match status" value="1"/>
</dbReference>
<dbReference type="Pfam" id="PF01483">
    <property type="entry name" value="P_proprotein"/>
    <property type="match status" value="1"/>
</dbReference>